<feature type="region of interest" description="Disordered" evidence="1">
    <location>
        <begin position="1"/>
        <end position="69"/>
    </location>
</feature>
<dbReference type="Pfam" id="PF17227">
    <property type="entry name" value="DUF5302"/>
    <property type="match status" value="1"/>
</dbReference>
<evidence type="ECO:0000313" key="2">
    <source>
        <dbReference type="EMBL" id="ACZ31106.1"/>
    </source>
</evidence>
<evidence type="ECO:0000256" key="1">
    <source>
        <dbReference type="SAM" id="MobiDB-lite"/>
    </source>
</evidence>
<reference evidence="3" key="1">
    <citation type="submission" date="2009-11" db="EMBL/GenBank/DDBJ databases">
        <title>The complete chromosome of Xylanimonas cellulosilytica DSM 15894.</title>
        <authorList>
            <consortium name="US DOE Joint Genome Institute (JGI-PGF)"/>
            <person name="Lucas S."/>
            <person name="Copeland A."/>
            <person name="Lapidus A."/>
            <person name="Glavina del Rio T."/>
            <person name="Dalin E."/>
            <person name="Tice H."/>
            <person name="Bruce D."/>
            <person name="Goodwin L."/>
            <person name="Pitluck S."/>
            <person name="Kyrpides N."/>
            <person name="Mavromatis K."/>
            <person name="Ivanova N."/>
            <person name="Mikhailova N."/>
            <person name="Foster B."/>
            <person name="Clum A."/>
            <person name="Brettin T."/>
            <person name="Detter J.C."/>
            <person name="Han C."/>
            <person name="Larimer F."/>
            <person name="Land M."/>
            <person name="Hauser L."/>
            <person name="Markowitz V."/>
            <person name="Cheng J.F."/>
            <person name="Hugenholtz P."/>
            <person name="Woyke T."/>
            <person name="Wu D."/>
            <person name="Gehrich-Schroeter G."/>
            <person name="Schneider S."/>
            <person name="Pukall S.R."/>
            <person name="Klenk H.P."/>
            <person name="Eisen J.A."/>
        </authorList>
    </citation>
    <scope>NUCLEOTIDE SEQUENCE [LARGE SCALE GENOMIC DNA]</scope>
    <source>
        <strain evidence="3">DSM 15894 / CECT 5975 / LMG 20990 / XIL07</strain>
    </source>
</reference>
<sequence length="69" mass="7344">MASTDKPVAKEAAASTAPSEESKAKFREALERTKAAHHRHNDGQRNTGAVHGSETAGPAQKMFRRKSGG</sequence>
<dbReference type="EMBL" id="CP001821">
    <property type="protein sequence ID" value="ACZ31106.1"/>
    <property type="molecule type" value="Genomic_DNA"/>
</dbReference>
<dbReference type="RefSeq" id="WP_012878848.1">
    <property type="nucleotide sequence ID" value="NC_013530.1"/>
</dbReference>
<dbReference type="eggNOG" id="ENOG50326FW">
    <property type="taxonomic scope" value="Bacteria"/>
</dbReference>
<dbReference type="InterPro" id="IPR035172">
    <property type="entry name" value="DUF5302"/>
</dbReference>
<organism evidence="2 3">
    <name type="scientific">Xylanimonas cellulosilytica (strain DSM 15894 / JCM 12276 / CECT 5975 / KCTC 9989 / LMG 20990 / NBRC 107835 / XIL07)</name>
    <dbReference type="NCBI Taxonomy" id="446471"/>
    <lineage>
        <taxon>Bacteria</taxon>
        <taxon>Bacillati</taxon>
        <taxon>Actinomycetota</taxon>
        <taxon>Actinomycetes</taxon>
        <taxon>Micrococcales</taxon>
        <taxon>Promicromonosporaceae</taxon>
        <taxon>Xylanimonas</taxon>
    </lineage>
</organism>
<name>D1BU93_XYLCX</name>
<keyword evidence="3" id="KW-1185">Reference proteome</keyword>
<gene>
    <name evidence="2" type="ordered locus">Xcel_2088</name>
</gene>
<feature type="compositionally biased region" description="Low complexity" evidence="1">
    <location>
        <begin position="10"/>
        <end position="19"/>
    </location>
</feature>
<protein>
    <recommendedName>
        <fullName evidence="4">DUF5302 domain-containing protein</fullName>
    </recommendedName>
</protein>
<feature type="compositionally biased region" description="Basic and acidic residues" evidence="1">
    <location>
        <begin position="20"/>
        <end position="34"/>
    </location>
</feature>
<dbReference type="KEGG" id="xce:Xcel_2088"/>
<evidence type="ECO:0000313" key="3">
    <source>
        <dbReference type="Proteomes" id="UP000002255"/>
    </source>
</evidence>
<reference evidence="2 3" key="2">
    <citation type="journal article" date="2010" name="Stand. Genomic Sci.">
        <title>Complete genome sequence of Xylanimonas cellulosilytica type strain (XIL07).</title>
        <authorList>
            <person name="Foster B."/>
            <person name="Pukall R."/>
            <person name="Abt B."/>
            <person name="Nolan M."/>
            <person name="Glavina Del Rio T."/>
            <person name="Chen F."/>
            <person name="Lucas S."/>
            <person name="Tice H."/>
            <person name="Pitluck S."/>
            <person name="Cheng J.-F."/>
            <person name="Chertkov O."/>
            <person name="Brettin T."/>
            <person name="Han C."/>
            <person name="Detter J.C."/>
            <person name="Bruce D."/>
            <person name="Goodwin L."/>
            <person name="Ivanova N."/>
            <person name="Mavromatis K."/>
            <person name="Pati A."/>
            <person name="Mikhailova N."/>
            <person name="Chen A."/>
            <person name="Palaniappan K."/>
            <person name="Land M."/>
            <person name="Hauser L."/>
            <person name="Chang Y.-J."/>
            <person name="Jeffries C.D."/>
            <person name="Chain P."/>
            <person name="Rohde M."/>
            <person name="Goeker M."/>
            <person name="Bristow J."/>
            <person name="Eisen J.A."/>
            <person name="Markowitz V."/>
            <person name="Hugenholtz P."/>
            <person name="Kyrpides N.C."/>
            <person name="Klenk H.-P."/>
            <person name="Lapidus A."/>
        </authorList>
    </citation>
    <scope>NUCLEOTIDE SEQUENCE [LARGE SCALE GENOMIC DNA]</scope>
    <source>
        <strain evidence="3">DSM 15894 / CECT 5975 / LMG 20990 / XIL07</strain>
    </source>
</reference>
<proteinExistence type="predicted"/>
<dbReference type="AlphaFoldDB" id="D1BU93"/>
<dbReference type="HOGENOM" id="CLU_186976_0_0_11"/>
<dbReference type="Proteomes" id="UP000002255">
    <property type="component" value="Chromosome"/>
</dbReference>
<dbReference type="OrthoDB" id="4319558at2"/>
<evidence type="ECO:0008006" key="4">
    <source>
        <dbReference type="Google" id="ProtNLM"/>
    </source>
</evidence>
<accession>D1BU93</accession>